<organism evidence="1 2">
    <name type="scientific">Streptomyces griseomycini</name>
    <dbReference type="NCBI Taxonomy" id="66895"/>
    <lineage>
        <taxon>Bacteria</taxon>
        <taxon>Bacillati</taxon>
        <taxon>Actinomycetota</taxon>
        <taxon>Actinomycetes</taxon>
        <taxon>Kitasatosporales</taxon>
        <taxon>Streptomycetaceae</taxon>
        <taxon>Streptomyces</taxon>
    </lineage>
</organism>
<dbReference type="Proteomes" id="UP000579523">
    <property type="component" value="Unassembled WGS sequence"/>
</dbReference>
<comment type="caution">
    <text evidence="1">The sequence shown here is derived from an EMBL/GenBank/DDBJ whole genome shotgun (WGS) entry which is preliminary data.</text>
</comment>
<proteinExistence type="predicted"/>
<sequence>MTEVNLKNSPTGYNLVPPPGWEQIELQSDSLNETLLGIVDRSMNELPHDLPKDDITRVRMELFKQLKKGARKAARGNGHMLYMPVERVQGTFIPASFVISKPLDGPGSSALTQEVMGAVAGDRGDSEPVEVDGARGIRIEYVAPPQEDIEAQFASRRVEYVLPVPGSPTPRWLTINFSAVGDGNPDSEFSDALVSLFDAVMTTFRWSYA</sequence>
<gene>
    <name evidence="1" type="ORF">FHS37_001769</name>
</gene>
<protein>
    <submittedName>
        <fullName evidence="1">Uncharacterized protein</fullName>
    </submittedName>
</protein>
<name>A0A7W7LX73_9ACTN</name>
<evidence type="ECO:0000313" key="2">
    <source>
        <dbReference type="Proteomes" id="UP000579523"/>
    </source>
</evidence>
<evidence type="ECO:0000313" key="1">
    <source>
        <dbReference type="EMBL" id="MBB4897742.1"/>
    </source>
</evidence>
<dbReference type="EMBL" id="JACHJI010000002">
    <property type="protein sequence ID" value="MBB4897742.1"/>
    <property type="molecule type" value="Genomic_DNA"/>
</dbReference>
<dbReference type="AlphaFoldDB" id="A0A7W7LX73"/>
<reference evidence="1 2" key="1">
    <citation type="submission" date="2020-08" db="EMBL/GenBank/DDBJ databases">
        <title>Genomic Encyclopedia of Type Strains, Phase III (KMG-III): the genomes of soil and plant-associated and newly described type strains.</title>
        <authorList>
            <person name="Whitman W."/>
        </authorList>
    </citation>
    <scope>NUCLEOTIDE SEQUENCE [LARGE SCALE GENOMIC DNA]</scope>
    <source>
        <strain evidence="1 2">CECT 3273</strain>
    </source>
</reference>
<dbReference type="RefSeq" id="WP_184818721.1">
    <property type="nucleotide sequence ID" value="NZ_BMTK01000004.1"/>
</dbReference>
<accession>A0A7W7LX73</accession>
<keyword evidence="2" id="KW-1185">Reference proteome</keyword>